<dbReference type="Proteomes" id="UP001358586">
    <property type="component" value="Chromosome 12"/>
</dbReference>
<dbReference type="InterPro" id="IPR012337">
    <property type="entry name" value="RNaseH-like_sf"/>
</dbReference>
<dbReference type="InterPro" id="IPR002156">
    <property type="entry name" value="RNaseH_domain"/>
</dbReference>
<sequence length="122" mass="13923">MLMLPTRLLQKLGPVNVLFSLQLTWGFRTIILEGDSLSIIKKLNTVKDDRSILRPISLNIRRLADFMDGVSYQFVPRSGNRAAHTLALEGRRRNSPCFWVEEAPISVEVLAASDWLDWSRRG</sequence>
<dbReference type="SUPFAM" id="SSF53098">
    <property type="entry name" value="Ribonuclease H-like"/>
    <property type="match status" value="1"/>
</dbReference>
<name>A0ABR0MLQ5_GOSAR</name>
<dbReference type="InterPro" id="IPR036397">
    <property type="entry name" value="RNaseH_sf"/>
</dbReference>
<protein>
    <recommendedName>
        <fullName evidence="1">RNase H type-1 domain-containing protein</fullName>
    </recommendedName>
</protein>
<evidence type="ECO:0000313" key="2">
    <source>
        <dbReference type="EMBL" id="KAK5774929.1"/>
    </source>
</evidence>
<reference evidence="2 3" key="1">
    <citation type="submission" date="2023-03" db="EMBL/GenBank/DDBJ databases">
        <title>WGS of Gossypium arboreum.</title>
        <authorList>
            <person name="Yu D."/>
        </authorList>
    </citation>
    <scope>NUCLEOTIDE SEQUENCE [LARGE SCALE GENOMIC DNA]</scope>
    <source>
        <tissue evidence="2">Leaf</tissue>
    </source>
</reference>
<keyword evidence="3" id="KW-1185">Reference proteome</keyword>
<evidence type="ECO:0000259" key="1">
    <source>
        <dbReference type="Pfam" id="PF13456"/>
    </source>
</evidence>
<dbReference type="PANTHER" id="PTHR47074:SF61">
    <property type="entry name" value="RNASE H TYPE-1 DOMAIN-CONTAINING PROTEIN"/>
    <property type="match status" value="1"/>
</dbReference>
<dbReference type="InterPro" id="IPR052929">
    <property type="entry name" value="RNase_H-like_EbsB-rel"/>
</dbReference>
<dbReference type="Pfam" id="PF13456">
    <property type="entry name" value="RVT_3"/>
    <property type="match status" value="1"/>
</dbReference>
<dbReference type="Gene3D" id="3.30.420.10">
    <property type="entry name" value="Ribonuclease H-like superfamily/Ribonuclease H"/>
    <property type="match status" value="1"/>
</dbReference>
<accession>A0ABR0MLQ5</accession>
<organism evidence="2 3">
    <name type="scientific">Gossypium arboreum</name>
    <name type="common">Tree cotton</name>
    <name type="synonym">Gossypium nanking</name>
    <dbReference type="NCBI Taxonomy" id="29729"/>
    <lineage>
        <taxon>Eukaryota</taxon>
        <taxon>Viridiplantae</taxon>
        <taxon>Streptophyta</taxon>
        <taxon>Embryophyta</taxon>
        <taxon>Tracheophyta</taxon>
        <taxon>Spermatophyta</taxon>
        <taxon>Magnoliopsida</taxon>
        <taxon>eudicotyledons</taxon>
        <taxon>Gunneridae</taxon>
        <taxon>Pentapetalae</taxon>
        <taxon>rosids</taxon>
        <taxon>malvids</taxon>
        <taxon>Malvales</taxon>
        <taxon>Malvaceae</taxon>
        <taxon>Malvoideae</taxon>
        <taxon>Gossypium</taxon>
    </lineage>
</organism>
<dbReference type="EMBL" id="JARKNE010000012">
    <property type="protein sequence ID" value="KAK5774929.1"/>
    <property type="molecule type" value="Genomic_DNA"/>
</dbReference>
<gene>
    <name evidence="2" type="ORF">PVK06_042791</name>
</gene>
<proteinExistence type="predicted"/>
<feature type="domain" description="RNase H type-1" evidence="1">
    <location>
        <begin position="23"/>
        <end position="87"/>
    </location>
</feature>
<dbReference type="PANTHER" id="PTHR47074">
    <property type="entry name" value="BNAC02G40300D PROTEIN"/>
    <property type="match status" value="1"/>
</dbReference>
<comment type="caution">
    <text evidence="2">The sequence shown here is derived from an EMBL/GenBank/DDBJ whole genome shotgun (WGS) entry which is preliminary data.</text>
</comment>
<evidence type="ECO:0000313" key="3">
    <source>
        <dbReference type="Proteomes" id="UP001358586"/>
    </source>
</evidence>